<keyword evidence="3" id="KW-1185">Reference proteome</keyword>
<dbReference type="RefSeq" id="WP_014020045.1">
    <property type="nucleotide sequence ID" value="NC_015914.1"/>
</dbReference>
<evidence type="ECO:0000313" key="3">
    <source>
        <dbReference type="Proteomes" id="UP000001635"/>
    </source>
</evidence>
<feature type="transmembrane region" description="Helical" evidence="1">
    <location>
        <begin position="7"/>
        <end position="28"/>
    </location>
</feature>
<reference evidence="3" key="1">
    <citation type="submission" date="2011-07" db="EMBL/GenBank/DDBJ databases">
        <title>The complete genome of Cyclobacterium marinum DSM 745.</title>
        <authorList>
            <person name="Lucas S."/>
            <person name="Han J."/>
            <person name="Lapidus A."/>
            <person name="Bruce D."/>
            <person name="Goodwin L."/>
            <person name="Pitluck S."/>
            <person name="Peters L."/>
            <person name="Kyrpides N."/>
            <person name="Mavromatis K."/>
            <person name="Ivanova N."/>
            <person name="Ovchinnikova G."/>
            <person name="Chertkov O."/>
            <person name="Detter J.C."/>
            <person name="Tapia R."/>
            <person name="Han C."/>
            <person name="Land M."/>
            <person name="Hauser L."/>
            <person name="Markowitz V."/>
            <person name="Cheng J.-F."/>
            <person name="Hugenholtz P."/>
            <person name="Woyke T."/>
            <person name="Wu D."/>
            <person name="Tindall B."/>
            <person name="Schuetze A."/>
            <person name="Brambilla E."/>
            <person name="Klenk H.-P."/>
            <person name="Eisen J.A."/>
        </authorList>
    </citation>
    <scope>NUCLEOTIDE SEQUENCE [LARGE SCALE GENOMIC DNA]</scope>
    <source>
        <strain evidence="3">ATCC 25205 / DSM 745 / LMG 13164 / NCIMB 1802</strain>
    </source>
</reference>
<feature type="transmembrane region" description="Helical" evidence="1">
    <location>
        <begin position="90"/>
        <end position="112"/>
    </location>
</feature>
<evidence type="ECO:0000256" key="1">
    <source>
        <dbReference type="SAM" id="Phobius"/>
    </source>
</evidence>
<feature type="transmembrane region" description="Helical" evidence="1">
    <location>
        <begin position="48"/>
        <end position="69"/>
    </location>
</feature>
<keyword evidence="1" id="KW-0812">Transmembrane</keyword>
<dbReference type="OrthoDB" id="1048788at2"/>
<proteinExistence type="predicted"/>
<dbReference type="HOGENOM" id="CLU_052630_0_0_10"/>
<dbReference type="InterPro" id="IPR024294">
    <property type="entry name" value="DUF3810"/>
</dbReference>
<sequence>MKIGKWTGVYLGIISLMLRYLATSSPYLTEKWYTTGLYPLIRGLLDHTIVVLPFPTVYLLILLLIYLGYRFFRKLFKIKSHKQRFFLFSRLILNFLGCLIFSFLILWAYNYYRIPLYQKLNLNPSPLSIDLLIEEMETTQQFLHTLRENVHPDSTNWPDISDFTVQSTMIRDEMKSMLKDWQHGGKGSPVVKQFYPEATLRKLGIFGIYFPFTGEAYLDPSLHPLEKGFTMAHELAHGFGITDEGEANFMAWLVCSQSSKAFFQYAATMKLFRYQLNDLYRMDSERYKEFLVHIPEPIKNDIREIQESNRAIVPFASELSRRSNDLYLKSQGVKAGVRSYAQLPMLVYAWKGKQ</sequence>
<organism evidence="2 3">
    <name type="scientific">Cyclobacterium marinum (strain ATCC 25205 / DSM 745 / LMG 13164 / NCIMB 1802)</name>
    <name type="common">Flectobacillus marinus</name>
    <dbReference type="NCBI Taxonomy" id="880070"/>
    <lineage>
        <taxon>Bacteria</taxon>
        <taxon>Pseudomonadati</taxon>
        <taxon>Bacteroidota</taxon>
        <taxon>Cytophagia</taxon>
        <taxon>Cytophagales</taxon>
        <taxon>Cyclobacteriaceae</taxon>
        <taxon>Cyclobacterium</taxon>
    </lineage>
</organism>
<keyword evidence="1" id="KW-0472">Membrane</keyword>
<evidence type="ECO:0008006" key="4">
    <source>
        <dbReference type="Google" id="ProtNLM"/>
    </source>
</evidence>
<keyword evidence="1" id="KW-1133">Transmembrane helix</keyword>
<dbReference type="Pfam" id="PF12725">
    <property type="entry name" value="DUF3810"/>
    <property type="match status" value="1"/>
</dbReference>
<dbReference type="AlphaFoldDB" id="G0IZT6"/>
<evidence type="ECO:0000313" key="2">
    <source>
        <dbReference type="EMBL" id="AEL25750.1"/>
    </source>
</evidence>
<dbReference type="EMBL" id="CP002955">
    <property type="protein sequence ID" value="AEL25750.1"/>
    <property type="molecule type" value="Genomic_DNA"/>
</dbReference>
<dbReference type="Proteomes" id="UP000001635">
    <property type="component" value="Chromosome"/>
</dbReference>
<name>G0IZT6_CYCMS</name>
<dbReference type="KEGG" id="cmr:Cycma_2003"/>
<dbReference type="eggNOG" id="ENOG502Z7T3">
    <property type="taxonomic scope" value="Bacteria"/>
</dbReference>
<dbReference type="STRING" id="880070.Cycma_2003"/>
<protein>
    <recommendedName>
        <fullName evidence="4">Transmembrane zinc-binding protein</fullName>
    </recommendedName>
</protein>
<accession>G0IZT6</accession>
<gene>
    <name evidence="2" type="ordered locus">Cycma_2003</name>
</gene>